<comment type="caution">
    <text evidence="1">The sequence shown here is derived from an EMBL/GenBank/DDBJ whole genome shotgun (WGS) entry which is preliminary data.</text>
</comment>
<evidence type="ECO:0000313" key="2">
    <source>
        <dbReference type="Proteomes" id="UP000323876"/>
    </source>
</evidence>
<organism evidence="1 2">
    <name type="scientific">Nocardia colli</name>
    <dbReference type="NCBI Taxonomy" id="2545717"/>
    <lineage>
        <taxon>Bacteria</taxon>
        <taxon>Bacillati</taxon>
        <taxon>Actinomycetota</taxon>
        <taxon>Actinomycetes</taxon>
        <taxon>Mycobacteriales</taxon>
        <taxon>Nocardiaceae</taxon>
        <taxon>Nocardia</taxon>
    </lineage>
</organism>
<evidence type="ECO:0000313" key="1">
    <source>
        <dbReference type="EMBL" id="KAA8885701.1"/>
    </source>
</evidence>
<keyword evidence="2" id="KW-1185">Reference proteome</keyword>
<sequence>MVELGRYGVWSWARARSGSADGGSDRLIDAVVATGAADTILTELDEHFDAGADHVAIQQCAYHIAPGR</sequence>
<dbReference type="SUPFAM" id="SSF51679">
    <property type="entry name" value="Bacterial luciferase-like"/>
    <property type="match status" value="1"/>
</dbReference>
<accession>A0A5N0EE65</accession>
<dbReference type="InterPro" id="IPR036661">
    <property type="entry name" value="Luciferase-like_sf"/>
</dbReference>
<gene>
    <name evidence="1" type="ORF">F3087_29165</name>
</gene>
<name>A0A5N0EE65_9NOCA</name>
<dbReference type="AlphaFoldDB" id="A0A5N0EE65"/>
<dbReference type="GO" id="GO:0016705">
    <property type="term" value="F:oxidoreductase activity, acting on paired donors, with incorporation or reduction of molecular oxygen"/>
    <property type="evidence" value="ECO:0007669"/>
    <property type="project" value="InterPro"/>
</dbReference>
<reference evidence="1 2" key="1">
    <citation type="submission" date="2019-09" db="EMBL/GenBank/DDBJ databases">
        <authorList>
            <person name="Wang X."/>
        </authorList>
    </citation>
    <scope>NUCLEOTIDE SEQUENCE [LARGE SCALE GENOMIC DNA]</scope>
    <source>
        <strain evidence="1 2">CICC 11023</strain>
    </source>
</reference>
<dbReference type="Proteomes" id="UP000323876">
    <property type="component" value="Unassembled WGS sequence"/>
</dbReference>
<dbReference type="EMBL" id="VXLC01000015">
    <property type="protein sequence ID" value="KAA8885701.1"/>
    <property type="molecule type" value="Genomic_DNA"/>
</dbReference>
<proteinExistence type="predicted"/>
<protein>
    <submittedName>
        <fullName evidence="1">Uncharacterized protein</fullName>
    </submittedName>
</protein>
<dbReference type="RefSeq" id="WP_150405259.1">
    <property type="nucleotide sequence ID" value="NZ_VXLC01000015.1"/>
</dbReference>
<dbReference type="OrthoDB" id="4760590at2"/>